<evidence type="ECO:0000313" key="14">
    <source>
        <dbReference type="EMBL" id="PXV64614.1"/>
    </source>
</evidence>
<evidence type="ECO:0000256" key="9">
    <source>
        <dbReference type="ARBA" id="ARBA00023065"/>
    </source>
</evidence>
<keyword evidence="7" id="KW-0630">Potassium</keyword>
<feature type="transmembrane region" description="Helical" evidence="13">
    <location>
        <begin position="192"/>
        <end position="209"/>
    </location>
</feature>
<comment type="similarity">
    <text evidence="2">Belongs to the TMEM175 family.</text>
</comment>
<dbReference type="GO" id="GO:0016020">
    <property type="term" value="C:membrane"/>
    <property type="evidence" value="ECO:0007669"/>
    <property type="project" value="UniProtKB-SubCell"/>
</dbReference>
<feature type="transmembrane region" description="Helical" evidence="13">
    <location>
        <begin position="167"/>
        <end position="186"/>
    </location>
</feature>
<keyword evidence="10 13" id="KW-0472">Membrane</keyword>
<dbReference type="RefSeq" id="WP_110266616.1">
    <property type="nucleotide sequence ID" value="NZ_CAKZQT010000005.1"/>
</dbReference>
<evidence type="ECO:0000256" key="10">
    <source>
        <dbReference type="ARBA" id="ARBA00023136"/>
    </source>
</evidence>
<comment type="subcellular location">
    <subcellularLocation>
        <location evidence="1">Membrane</location>
        <topology evidence="1">Multi-pass membrane protein</topology>
    </subcellularLocation>
</comment>
<comment type="catalytic activity">
    <reaction evidence="12">
        <text>K(+)(in) = K(+)(out)</text>
        <dbReference type="Rhea" id="RHEA:29463"/>
        <dbReference type="ChEBI" id="CHEBI:29103"/>
    </reaction>
</comment>
<keyword evidence="11" id="KW-0407">Ion channel</keyword>
<evidence type="ECO:0000256" key="8">
    <source>
        <dbReference type="ARBA" id="ARBA00022989"/>
    </source>
</evidence>
<dbReference type="OrthoDB" id="7570568at2"/>
<dbReference type="EMBL" id="QICN01000012">
    <property type="protein sequence ID" value="PXV64614.1"/>
    <property type="molecule type" value="Genomic_DNA"/>
</dbReference>
<dbReference type="Proteomes" id="UP000248330">
    <property type="component" value="Unassembled WGS sequence"/>
</dbReference>
<accession>A0A318E6E6</accession>
<keyword evidence="3" id="KW-0813">Transport</keyword>
<evidence type="ECO:0000256" key="4">
    <source>
        <dbReference type="ARBA" id="ARBA00022538"/>
    </source>
</evidence>
<evidence type="ECO:0000256" key="6">
    <source>
        <dbReference type="ARBA" id="ARBA00022826"/>
    </source>
</evidence>
<evidence type="ECO:0000256" key="12">
    <source>
        <dbReference type="ARBA" id="ARBA00034430"/>
    </source>
</evidence>
<evidence type="ECO:0000256" key="13">
    <source>
        <dbReference type="SAM" id="Phobius"/>
    </source>
</evidence>
<dbReference type="GO" id="GO:0005267">
    <property type="term" value="F:potassium channel activity"/>
    <property type="evidence" value="ECO:0007669"/>
    <property type="project" value="UniProtKB-KW"/>
</dbReference>
<keyword evidence="9" id="KW-0406">Ion transport</keyword>
<gene>
    <name evidence="14" type="ORF">C8D93_11264</name>
</gene>
<evidence type="ECO:0000313" key="15">
    <source>
        <dbReference type="Proteomes" id="UP000248330"/>
    </source>
</evidence>
<reference evidence="14 15" key="1">
    <citation type="submission" date="2018-04" db="EMBL/GenBank/DDBJ databases">
        <title>Genomic Encyclopedia of Type Strains, Phase IV (KMG-IV): sequencing the most valuable type-strain genomes for metagenomic binning, comparative biology and taxonomic classification.</title>
        <authorList>
            <person name="Goeker M."/>
        </authorList>
    </citation>
    <scope>NUCLEOTIDE SEQUENCE [LARGE SCALE GENOMIC DNA]</scope>
    <source>
        <strain evidence="14 15">DSM 104150</strain>
    </source>
</reference>
<sequence>MRPEPASTDDNSAARIDAFTDAAFAFAVTLLVIGGGDAPASFDALRQAVWDIPAFAVGFALIGMFWHAHLRWRRLCGSGDTASVLLTFSLVFLVLVYVYPLRIMAGSMVDYFRGQPSGLGGADLAGLFTLYGLGFAAMSAAVLGLFANGLRQLAGAGPTRSAVIGECVIWSLLCGSGLASAALAQFRATAPFSPWVYSLLPVLIGLFAARHDWTGERA</sequence>
<evidence type="ECO:0000256" key="3">
    <source>
        <dbReference type="ARBA" id="ARBA00022448"/>
    </source>
</evidence>
<dbReference type="Pfam" id="PF06736">
    <property type="entry name" value="TMEM175"/>
    <property type="match status" value="1"/>
</dbReference>
<keyword evidence="6" id="KW-0631">Potassium channel</keyword>
<keyword evidence="5 13" id="KW-0812">Transmembrane</keyword>
<evidence type="ECO:0000256" key="11">
    <source>
        <dbReference type="ARBA" id="ARBA00023303"/>
    </source>
</evidence>
<evidence type="ECO:0000256" key="7">
    <source>
        <dbReference type="ARBA" id="ARBA00022958"/>
    </source>
</evidence>
<evidence type="ECO:0000256" key="1">
    <source>
        <dbReference type="ARBA" id="ARBA00004141"/>
    </source>
</evidence>
<dbReference type="InterPro" id="IPR010617">
    <property type="entry name" value="TMEM175-like"/>
</dbReference>
<evidence type="ECO:0000256" key="5">
    <source>
        <dbReference type="ARBA" id="ARBA00022692"/>
    </source>
</evidence>
<name>A0A318E6E6_9GAMM</name>
<feature type="transmembrane region" description="Helical" evidence="13">
    <location>
        <begin position="52"/>
        <end position="70"/>
    </location>
</feature>
<proteinExistence type="inferred from homology"/>
<protein>
    <submittedName>
        <fullName evidence="14">Uncharacterized protein DUF1211</fullName>
    </submittedName>
</protein>
<feature type="transmembrane region" description="Helical" evidence="13">
    <location>
        <begin position="124"/>
        <end position="146"/>
    </location>
</feature>
<feature type="transmembrane region" description="Helical" evidence="13">
    <location>
        <begin position="82"/>
        <end position="104"/>
    </location>
</feature>
<organism evidence="14 15">
    <name type="scientific">Sinimarinibacterium flocculans</name>
    <dbReference type="NCBI Taxonomy" id="985250"/>
    <lineage>
        <taxon>Bacteria</taxon>
        <taxon>Pseudomonadati</taxon>
        <taxon>Pseudomonadota</taxon>
        <taxon>Gammaproteobacteria</taxon>
        <taxon>Nevskiales</taxon>
        <taxon>Nevskiaceae</taxon>
        <taxon>Sinimarinibacterium</taxon>
    </lineage>
</organism>
<dbReference type="AlphaFoldDB" id="A0A318E6E6"/>
<dbReference type="GO" id="GO:0015252">
    <property type="term" value="F:proton channel activity"/>
    <property type="evidence" value="ECO:0007669"/>
    <property type="project" value="InterPro"/>
</dbReference>
<comment type="caution">
    <text evidence="14">The sequence shown here is derived from an EMBL/GenBank/DDBJ whole genome shotgun (WGS) entry which is preliminary data.</text>
</comment>
<keyword evidence="4" id="KW-0633">Potassium transport</keyword>
<keyword evidence="8 13" id="KW-1133">Transmembrane helix</keyword>
<keyword evidence="15" id="KW-1185">Reference proteome</keyword>
<feature type="transmembrane region" description="Helical" evidence="13">
    <location>
        <begin position="12"/>
        <end position="32"/>
    </location>
</feature>
<evidence type="ECO:0000256" key="2">
    <source>
        <dbReference type="ARBA" id="ARBA00006920"/>
    </source>
</evidence>